<dbReference type="STRING" id="266762.HQ36_03000"/>
<dbReference type="Gene3D" id="1.25.40.10">
    <property type="entry name" value="Tetratricopeptide repeat domain"/>
    <property type="match status" value="1"/>
</dbReference>
<sequence>MRKKQFFGFIGGLFFSLFLFNLEAQTLEEAETFAEQGLFVEANSIYEHLIEKSPNNIAVRDSWSKVLLKMYDYDRVIELLSTIKGKKKDASLALLAEAYYHSYRFPEAIQTINLMGGKKKIISEEMKLLNSMAQRASKMLEYSEWIEVIDSVQIDLSHLENFPQGHLSKEWGTFLKNREIISKAPAYHPVYQTSLGHERFFSMQGEQGDMELFYTRKVGAKWTETLPLNSLNTSFEEIYPILRQDGITLIFSRKGPDGIGGYDLYLTRKNIDTNEFLSPTLLGMPFNSPFNDYFLIYDDLYKIGVLASDRYCPEGKVHIYTFRLSEQSTKITTNDLDSKRPLAAWYPWRTTINRE</sequence>
<dbReference type="InterPro" id="IPR011990">
    <property type="entry name" value="TPR-like_helical_dom_sf"/>
</dbReference>
<protein>
    <recommendedName>
        <fullName evidence="3">Tetratricopeptide repeat protein</fullName>
    </recommendedName>
</protein>
<gene>
    <name evidence="1" type="ORF">HQ36_03000</name>
</gene>
<evidence type="ECO:0000313" key="1">
    <source>
        <dbReference type="EMBL" id="KGN97914.1"/>
    </source>
</evidence>
<dbReference type="AlphaFoldDB" id="A0A0A2GBV1"/>
<dbReference type="EMBL" id="JQZW01000008">
    <property type="protein sequence ID" value="KGN97914.1"/>
    <property type="molecule type" value="Genomic_DNA"/>
</dbReference>
<dbReference type="Proteomes" id="UP000030134">
    <property type="component" value="Unassembled WGS sequence"/>
</dbReference>
<comment type="caution">
    <text evidence="1">The sequence shown here is derived from an EMBL/GenBank/DDBJ whole genome shotgun (WGS) entry which is preliminary data.</text>
</comment>
<evidence type="ECO:0008006" key="3">
    <source>
        <dbReference type="Google" id="ProtNLM"/>
    </source>
</evidence>
<dbReference type="Pfam" id="PF07676">
    <property type="entry name" value="PD40"/>
    <property type="match status" value="1"/>
</dbReference>
<reference evidence="1 2" key="1">
    <citation type="submission" date="2014-08" db="EMBL/GenBank/DDBJ databases">
        <title>Porphyromonas gingivicanis strain:COT-022_OH1391 Genome sequencing.</title>
        <authorList>
            <person name="Wallis C."/>
            <person name="Deusch O."/>
            <person name="O'Flynn C."/>
            <person name="Davis I."/>
            <person name="Jospin G."/>
            <person name="Darling A.E."/>
            <person name="Coil D.A."/>
            <person name="Alexiev A."/>
            <person name="Horsfall A."/>
            <person name="Kirkwood N."/>
            <person name="Harris S."/>
            <person name="Eisen J.A."/>
        </authorList>
    </citation>
    <scope>NUCLEOTIDE SEQUENCE [LARGE SCALE GENOMIC DNA]</scope>
    <source>
        <strain evidence="2">COT-022 OH1391</strain>
    </source>
</reference>
<organism evidence="1 2">
    <name type="scientific">Porphyromonas gingivicanis</name>
    <dbReference type="NCBI Taxonomy" id="266762"/>
    <lineage>
        <taxon>Bacteria</taxon>
        <taxon>Pseudomonadati</taxon>
        <taxon>Bacteroidota</taxon>
        <taxon>Bacteroidia</taxon>
        <taxon>Bacteroidales</taxon>
        <taxon>Porphyromonadaceae</taxon>
        <taxon>Porphyromonas</taxon>
    </lineage>
</organism>
<accession>A0A0A2GBV1</accession>
<dbReference type="InterPro" id="IPR011659">
    <property type="entry name" value="WD40"/>
</dbReference>
<dbReference type="SUPFAM" id="SSF48452">
    <property type="entry name" value="TPR-like"/>
    <property type="match status" value="1"/>
</dbReference>
<dbReference type="OrthoDB" id="1110381at2"/>
<evidence type="ECO:0000313" key="2">
    <source>
        <dbReference type="Proteomes" id="UP000030134"/>
    </source>
</evidence>
<proteinExistence type="predicted"/>
<dbReference type="eggNOG" id="COG0457">
    <property type="taxonomic scope" value="Bacteria"/>
</dbReference>
<dbReference type="RefSeq" id="WP_036883379.1">
    <property type="nucleotide sequence ID" value="NZ_JQZW01000008.1"/>
</dbReference>
<name>A0A0A2GBV1_9PORP</name>
<keyword evidence="2" id="KW-1185">Reference proteome</keyword>